<evidence type="ECO:0000256" key="1">
    <source>
        <dbReference type="SAM" id="MobiDB-lite"/>
    </source>
</evidence>
<gene>
    <name evidence="2" type="ORF">M0812_07837</name>
</gene>
<dbReference type="AlphaFoldDB" id="A0AAV8A1X4"/>
<feature type="compositionally biased region" description="Basic and acidic residues" evidence="1">
    <location>
        <begin position="257"/>
        <end position="273"/>
    </location>
</feature>
<name>A0AAV8A1X4_9EUKA</name>
<feature type="compositionally biased region" description="Basic residues" evidence="1">
    <location>
        <begin position="274"/>
        <end position="295"/>
    </location>
</feature>
<sequence length="295" mass="35270">MQIRSRRKIKKKITNLIKRNLVFQIKLINSVKEGNVELFQELIQIEKIPLIYIKYLTSHFLYEDEFFKKVNAIFKKSIFHTAFLNHQTEIIHYLLFANNKQKDHEIISKRTFLLNLNIKNDKTRKSAIDLMNPNQILLQDFVNYYNHFISSSSSSPFSPSSSSSSSSSSCFSSSSLFNGNSKPNDFPKKLICEEEIILMRIGQESETIKNKFETSLNDKQRQLFLKWLYCPNCFNFYEKQKIQKIFELFNIFQKQSKKWEKWEKSERIEETKKNNQKKKKKNKKQFKKKNNNKKI</sequence>
<evidence type="ECO:0000313" key="3">
    <source>
        <dbReference type="Proteomes" id="UP001146793"/>
    </source>
</evidence>
<feature type="region of interest" description="Disordered" evidence="1">
    <location>
        <begin position="257"/>
        <end position="295"/>
    </location>
</feature>
<evidence type="ECO:0000313" key="2">
    <source>
        <dbReference type="EMBL" id="KAJ3446842.1"/>
    </source>
</evidence>
<dbReference type="Proteomes" id="UP001146793">
    <property type="component" value="Unassembled WGS sequence"/>
</dbReference>
<comment type="caution">
    <text evidence="2">The sequence shown here is derived from an EMBL/GenBank/DDBJ whole genome shotgun (WGS) entry which is preliminary data.</text>
</comment>
<organism evidence="2 3">
    <name type="scientific">Anaeramoeba flamelloides</name>
    <dbReference type="NCBI Taxonomy" id="1746091"/>
    <lineage>
        <taxon>Eukaryota</taxon>
        <taxon>Metamonada</taxon>
        <taxon>Anaeramoebidae</taxon>
        <taxon>Anaeramoeba</taxon>
    </lineage>
</organism>
<reference evidence="2" key="1">
    <citation type="submission" date="2022-08" db="EMBL/GenBank/DDBJ databases">
        <title>Novel sulphate-reducing endosymbionts in the free-living metamonad Anaeramoeba.</title>
        <authorList>
            <person name="Jerlstrom-Hultqvist J."/>
            <person name="Cepicka I."/>
            <person name="Gallot-Lavallee L."/>
            <person name="Salas-Leiva D."/>
            <person name="Curtis B.A."/>
            <person name="Zahonova K."/>
            <person name="Pipaliya S."/>
            <person name="Dacks J."/>
            <person name="Roger A.J."/>
        </authorList>
    </citation>
    <scope>NUCLEOTIDE SEQUENCE</scope>
    <source>
        <strain evidence="2">Busselton2</strain>
    </source>
</reference>
<proteinExistence type="predicted"/>
<dbReference type="EMBL" id="JANTQA010000018">
    <property type="protein sequence ID" value="KAJ3446842.1"/>
    <property type="molecule type" value="Genomic_DNA"/>
</dbReference>
<accession>A0AAV8A1X4</accession>
<protein>
    <submittedName>
        <fullName evidence="2">Proteophosphoglycan ppg4</fullName>
    </submittedName>
</protein>